<dbReference type="InterPro" id="IPR002146">
    <property type="entry name" value="ATP_synth_b/b'su_bac/chlpt"/>
</dbReference>
<gene>
    <name evidence="16" type="primary">atpF</name>
    <name evidence="19" type="ORF">D0544_12220</name>
</gene>
<dbReference type="EMBL" id="QWEZ01000002">
    <property type="protein sequence ID" value="RRJ82622.1"/>
    <property type="molecule type" value="Genomic_DNA"/>
</dbReference>
<comment type="subcellular location">
    <subcellularLocation>
        <location evidence="16">Cell membrane</location>
        <topology evidence="16">Single-pass membrane protein</topology>
    </subcellularLocation>
    <subcellularLocation>
        <location evidence="15">Endomembrane system</location>
        <topology evidence="15">Single-pass membrane protein</topology>
    </subcellularLocation>
</comment>
<evidence type="ECO:0000256" key="10">
    <source>
        <dbReference type="ARBA" id="ARBA00023136"/>
    </source>
</evidence>
<keyword evidence="6 16" id="KW-0812">Transmembrane</keyword>
<comment type="function">
    <text evidence="12 16">F(1)F(0) ATP synthase produces ATP from ADP in the presence of a proton or sodium gradient. F-type ATPases consist of two structural domains, F(1) containing the extramembraneous catalytic core and F(0) containing the membrane proton channel, linked together by a central stalk and a peripheral stalk. During catalysis, ATP synthesis in the catalytic domain of F(1) is coupled via a rotary mechanism of the central stalk subunits to proton translocation.</text>
</comment>
<feature type="coiled-coil region" evidence="18">
    <location>
        <begin position="30"/>
        <end position="126"/>
    </location>
</feature>
<accession>A0A3P3VIX2</accession>
<evidence type="ECO:0000256" key="8">
    <source>
        <dbReference type="ARBA" id="ARBA00022989"/>
    </source>
</evidence>
<dbReference type="AlphaFoldDB" id="A0A3P3VIX2"/>
<protein>
    <recommendedName>
        <fullName evidence="16">ATP synthase subunit b</fullName>
    </recommendedName>
    <alternativeName>
        <fullName evidence="16">ATP synthase F(0) sector subunit b</fullName>
    </alternativeName>
    <alternativeName>
        <fullName evidence="16">ATPase subunit I</fullName>
    </alternativeName>
    <alternativeName>
        <fullName evidence="16">F-type ATPase subunit b</fullName>
        <shortName evidence="16">F-ATPase subunit b</shortName>
    </alternativeName>
</protein>
<keyword evidence="8 16" id="KW-1133">Transmembrane helix</keyword>
<keyword evidence="11 16" id="KW-0066">ATP synthesis</keyword>
<dbReference type="CDD" id="cd06503">
    <property type="entry name" value="ATP-synt_Fo_b"/>
    <property type="match status" value="1"/>
</dbReference>
<name>A0A3P3VIX2_9GAMM</name>
<evidence type="ECO:0000256" key="18">
    <source>
        <dbReference type="SAM" id="Coils"/>
    </source>
</evidence>
<keyword evidence="10 16" id="KW-0472">Membrane</keyword>
<keyword evidence="4" id="KW-0997">Cell inner membrane</keyword>
<evidence type="ECO:0000256" key="2">
    <source>
        <dbReference type="ARBA" id="ARBA00022448"/>
    </source>
</evidence>
<comment type="subunit">
    <text evidence="16">F-type ATPases have 2 components, F(1) - the catalytic core - and F(0) - the membrane proton channel. F(1) has five subunits: alpha(3), beta(3), gamma(1), delta(1), epsilon(1). F(0) has three main subunits: a(1), b(2) and c(10-14). The alpha and beta chains form an alternating ring which encloses part of the gamma chain. F(1) is attached to F(0) by a central stalk formed by the gamma and epsilon chains, while a peripheral stalk is formed by the delta and b chains.</text>
</comment>
<comment type="function">
    <text evidence="13">Component of the F(0) channel, it forms part of the peripheral stalk, linking F(1) to F(0). The b'-subunit is a diverged and duplicated form of b found in plants and photosynthetic bacteria.</text>
</comment>
<dbReference type="GO" id="GO:0005886">
    <property type="term" value="C:plasma membrane"/>
    <property type="evidence" value="ECO:0007669"/>
    <property type="project" value="UniProtKB-SubCell"/>
</dbReference>
<dbReference type="PANTHER" id="PTHR33445">
    <property type="entry name" value="ATP SYNTHASE SUBUNIT B', CHLOROPLASTIC"/>
    <property type="match status" value="1"/>
</dbReference>
<comment type="caution">
    <text evidence="19">The sequence shown here is derived from an EMBL/GenBank/DDBJ whole genome shotgun (WGS) entry which is preliminary data.</text>
</comment>
<evidence type="ECO:0000256" key="7">
    <source>
        <dbReference type="ARBA" id="ARBA00022781"/>
    </source>
</evidence>
<dbReference type="GO" id="GO:0046933">
    <property type="term" value="F:proton-transporting ATP synthase activity, rotational mechanism"/>
    <property type="evidence" value="ECO:0007669"/>
    <property type="project" value="UniProtKB-UniRule"/>
</dbReference>
<dbReference type="InterPro" id="IPR050059">
    <property type="entry name" value="ATP_synthase_B_chain"/>
</dbReference>
<reference evidence="19 20" key="2">
    <citation type="submission" date="2018-12" db="EMBL/GenBank/DDBJ databases">
        <title>Simiduia agarivorans gen. nov., sp. nov., a marine, agarolytic bacterium isolated from shallow coastal water from Keelung, Taiwan.</title>
        <authorList>
            <person name="Shieh W.Y."/>
        </authorList>
    </citation>
    <scope>NUCLEOTIDE SEQUENCE [LARGE SCALE GENOMIC DNA]</scope>
    <source>
        <strain evidence="19 20">GTF-13</strain>
    </source>
</reference>
<sequence>MNFNLTFIGQMIAFGVFVYLVMKYVWPPILAAMEERKKSIAEGLSAAERASRDLDLAKKKASKELRDAKQQAAELIDQANKRSNQIIDEAKEQARLEGDRLLAAARSEIEQEKNRLKEALRAEVAAIAVAGAEKILQSSIDANAHSEMLDKLAKEL</sequence>
<dbReference type="SUPFAM" id="SSF81573">
    <property type="entry name" value="F1F0 ATP synthase subunit B, membrane domain"/>
    <property type="match status" value="1"/>
</dbReference>
<keyword evidence="7 16" id="KW-0375">Hydrogen ion transport</keyword>
<keyword evidence="9 16" id="KW-0406">Ion transport</keyword>
<keyword evidence="18" id="KW-0175">Coiled coil</keyword>
<dbReference type="PANTHER" id="PTHR33445:SF1">
    <property type="entry name" value="ATP SYNTHASE SUBUNIT B"/>
    <property type="match status" value="1"/>
</dbReference>
<evidence type="ECO:0000256" key="16">
    <source>
        <dbReference type="HAMAP-Rule" id="MF_01398"/>
    </source>
</evidence>
<keyword evidence="20" id="KW-1185">Reference proteome</keyword>
<evidence type="ECO:0000256" key="17">
    <source>
        <dbReference type="RuleBase" id="RU003848"/>
    </source>
</evidence>
<evidence type="ECO:0000256" key="13">
    <source>
        <dbReference type="ARBA" id="ARBA00025614"/>
    </source>
</evidence>
<dbReference type="GO" id="GO:0046961">
    <property type="term" value="F:proton-transporting ATPase activity, rotational mechanism"/>
    <property type="evidence" value="ECO:0007669"/>
    <property type="project" value="TreeGrafter"/>
</dbReference>
<comment type="similarity">
    <text evidence="1 16 17">Belongs to the ATPase B chain family.</text>
</comment>
<dbReference type="RefSeq" id="WP_125016528.1">
    <property type="nucleotide sequence ID" value="NZ_QWEZ01000002.1"/>
</dbReference>
<evidence type="ECO:0000313" key="20">
    <source>
        <dbReference type="Proteomes" id="UP000280792"/>
    </source>
</evidence>
<keyword evidence="2 16" id="KW-0813">Transport</keyword>
<organism evidence="19 20">
    <name type="scientific">Aestuariirhabdus litorea</name>
    <dbReference type="NCBI Taxonomy" id="2528527"/>
    <lineage>
        <taxon>Bacteria</taxon>
        <taxon>Pseudomonadati</taxon>
        <taxon>Pseudomonadota</taxon>
        <taxon>Gammaproteobacteria</taxon>
        <taxon>Oceanospirillales</taxon>
        <taxon>Aestuariirhabdaceae</taxon>
        <taxon>Aestuariirhabdus</taxon>
    </lineage>
</organism>
<comment type="subunit">
    <text evidence="14">F-type ATPases have 2 components, F(1) - the catalytic core - and F(0) - the membrane proton channel. F(1) has five subunits: alpha(3), beta(3), gamma(1), delta(1), epsilon(1). F(0) has four main subunits: a(1), b(2) and c(10-14). The alpha and beta chains form an alternating ring which encloses part of the gamma chain. F(1) is attached to F(0) by a central stalk formed by the gamma and epsilon chains, while a peripheral stalk is formed by the delta and b chains.</text>
</comment>
<evidence type="ECO:0000256" key="3">
    <source>
        <dbReference type="ARBA" id="ARBA00022475"/>
    </source>
</evidence>
<dbReference type="Gene3D" id="1.20.5.620">
    <property type="entry name" value="F1F0 ATP synthase subunit B, membrane domain"/>
    <property type="match status" value="1"/>
</dbReference>
<reference evidence="19 20" key="1">
    <citation type="submission" date="2018-08" db="EMBL/GenBank/DDBJ databases">
        <authorList>
            <person name="Khan S.A."/>
        </authorList>
    </citation>
    <scope>NUCLEOTIDE SEQUENCE [LARGE SCALE GENOMIC DNA]</scope>
    <source>
        <strain evidence="19 20">GTF-13</strain>
    </source>
</reference>
<evidence type="ECO:0000256" key="5">
    <source>
        <dbReference type="ARBA" id="ARBA00022547"/>
    </source>
</evidence>
<dbReference type="HAMAP" id="MF_01398">
    <property type="entry name" value="ATP_synth_b_bprime"/>
    <property type="match status" value="1"/>
</dbReference>
<evidence type="ECO:0000256" key="14">
    <source>
        <dbReference type="ARBA" id="ARBA00026054"/>
    </source>
</evidence>
<dbReference type="Proteomes" id="UP000280792">
    <property type="component" value="Unassembled WGS sequence"/>
</dbReference>
<dbReference type="NCBIfam" id="NF004411">
    <property type="entry name" value="PRK05759.1-2"/>
    <property type="match status" value="1"/>
</dbReference>
<evidence type="ECO:0000256" key="1">
    <source>
        <dbReference type="ARBA" id="ARBA00005513"/>
    </source>
</evidence>
<evidence type="ECO:0000256" key="6">
    <source>
        <dbReference type="ARBA" id="ARBA00022692"/>
    </source>
</evidence>
<evidence type="ECO:0000256" key="15">
    <source>
        <dbReference type="ARBA" id="ARBA00037847"/>
    </source>
</evidence>
<dbReference type="Pfam" id="PF00430">
    <property type="entry name" value="ATP-synt_B"/>
    <property type="match status" value="1"/>
</dbReference>
<feature type="transmembrane region" description="Helical" evidence="16">
    <location>
        <begin position="6"/>
        <end position="26"/>
    </location>
</feature>
<keyword evidence="5 16" id="KW-0138">CF(0)</keyword>
<dbReference type="FunFam" id="1.20.5.620:FF:000001">
    <property type="entry name" value="ATP synthase subunit b"/>
    <property type="match status" value="1"/>
</dbReference>
<keyword evidence="3 16" id="KW-1003">Cell membrane</keyword>
<dbReference type="NCBIfam" id="TIGR01144">
    <property type="entry name" value="ATP_synt_b"/>
    <property type="match status" value="1"/>
</dbReference>
<evidence type="ECO:0000256" key="11">
    <source>
        <dbReference type="ARBA" id="ARBA00023310"/>
    </source>
</evidence>
<proteinExistence type="inferred from homology"/>
<dbReference type="GO" id="GO:0012505">
    <property type="term" value="C:endomembrane system"/>
    <property type="evidence" value="ECO:0007669"/>
    <property type="project" value="UniProtKB-SubCell"/>
</dbReference>
<dbReference type="GO" id="GO:0045259">
    <property type="term" value="C:proton-transporting ATP synthase complex"/>
    <property type="evidence" value="ECO:0007669"/>
    <property type="project" value="UniProtKB-KW"/>
</dbReference>
<dbReference type="InterPro" id="IPR028987">
    <property type="entry name" value="ATP_synth_B-like_membr_sf"/>
</dbReference>
<evidence type="ECO:0000313" key="19">
    <source>
        <dbReference type="EMBL" id="RRJ82622.1"/>
    </source>
</evidence>
<dbReference type="InterPro" id="IPR005864">
    <property type="entry name" value="ATP_synth_F0_bsu_bac"/>
</dbReference>
<evidence type="ECO:0000256" key="9">
    <source>
        <dbReference type="ARBA" id="ARBA00023065"/>
    </source>
</evidence>
<evidence type="ECO:0000256" key="4">
    <source>
        <dbReference type="ARBA" id="ARBA00022519"/>
    </source>
</evidence>
<evidence type="ECO:0000256" key="12">
    <source>
        <dbReference type="ARBA" id="ARBA00025198"/>
    </source>
</evidence>